<dbReference type="SUPFAM" id="SSF54506">
    <property type="entry name" value="Diaminopimelate epimerase-like"/>
    <property type="match status" value="1"/>
</dbReference>
<dbReference type="PANTHER" id="PTHR33442:SF5">
    <property type="entry name" value="BIFUNCTIONAL TRANS-3-HYDROXY-L-PROLINE DEHYDRATASE_2-EPIMERASE"/>
    <property type="match status" value="1"/>
</dbReference>
<evidence type="ECO:0000313" key="2">
    <source>
        <dbReference type="EMBL" id="ANZ45807.1"/>
    </source>
</evidence>
<dbReference type="Gene3D" id="3.10.310.10">
    <property type="entry name" value="Diaminopimelate Epimerase, Chain A, domain 1"/>
    <property type="match status" value="2"/>
</dbReference>
<organism evidence="2 3">
    <name type="scientific">Cloacibacillus porcorum</name>
    <dbReference type="NCBI Taxonomy" id="1197717"/>
    <lineage>
        <taxon>Bacteria</taxon>
        <taxon>Thermotogati</taxon>
        <taxon>Synergistota</taxon>
        <taxon>Synergistia</taxon>
        <taxon>Synergistales</taxon>
        <taxon>Synergistaceae</taxon>
        <taxon>Cloacibacillus</taxon>
    </lineage>
</organism>
<keyword evidence="3" id="KW-1185">Reference proteome</keyword>
<sequence length="334" mass="36428">MKIGKMVAVVDSHTCGEPTRIVIGGAPIFRGASMAEKWVDFRHNHNDFRRFIMTEPRGHADMFGAIMVPPVHEEADTGVIFCDSGGSVSMCGHGSIGLASAMVNLQMVQVFEPYTYVKLDTPVGLVTLKVEVVNGEAVSATLQNVPSFVYARGLDLFLPSLGRTVKFDVCFGGSFFAILDAADFGLDLVPHESARLIKLGVEVMEEANRQHTVRHPQIPVNNKILLAEFGLHREGEHARNCVVFGTCNVDRSPCGTGTCAKMALLADKGELSPNEPFFHESILGTLFEGHYEEGPMIGDHRSIIPFIKGSANIIGFNWLISHESDPLLPGFLLH</sequence>
<gene>
    <name evidence="2" type="ORF">BED41_12365</name>
</gene>
<reference evidence="2" key="1">
    <citation type="submission" date="2016-08" db="EMBL/GenBank/DDBJ databases">
        <title>Complete genome of Cloacibacillus porcorum.</title>
        <authorList>
            <person name="Looft T."/>
            <person name="Bayles D.O."/>
            <person name="Alt D.P."/>
        </authorList>
    </citation>
    <scope>NUCLEOTIDE SEQUENCE [LARGE SCALE GENOMIC DNA]</scope>
    <source>
        <strain evidence="2">CL-84</strain>
    </source>
</reference>
<dbReference type="RefSeq" id="WP_066746793.1">
    <property type="nucleotide sequence ID" value="NZ_CP016757.1"/>
</dbReference>
<dbReference type="Pfam" id="PF05544">
    <property type="entry name" value="Pro_racemase"/>
    <property type="match status" value="1"/>
</dbReference>
<dbReference type="PANTHER" id="PTHR33442">
    <property type="entry name" value="TRANS-3-HYDROXY-L-PROLINE DEHYDRATASE"/>
    <property type="match status" value="1"/>
</dbReference>
<dbReference type="SFLD" id="SFLDS00028">
    <property type="entry name" value="Proline_Racemase"/>
    <property type="match status" value="1"/>
</dbReference>
<dbReference type="GO" id="GO:0047580">
    <property type="term" value="F:4-hydroxyproline epimerase activity"/>
    <property type="evidence" value="ECO:0007669"/>
    <property type="project" value="TreeGrafter"/>
</dbReference>
<dbReference type="FunFam" id="3.10.310.10:FF:000003">
    <property type="entry name" value="Proline racemase"/>
    <property type="match status" value="1"/>
</dbReference>
<accession>A0A1B2I795</accession>
<dbReference type="STRING" id="1197717.BED41_12365"/>
<name>A0A1B2I795_9BACT</name>
<dbReference type="GeneID" id="83058640"/>
<dbReference type="EMBL" id="CP016757">
    <property type="protein sequence ID" value="ANZ45807.1"/>
    <property type="molecule type" value="Genomic_DNA"/>
</dbReference>
<evidence type="ECO:0000313" key="3">
    <source>
        <dbReference type="Proteomes" id="UP000093044"/>
    </source>
</evidence>
<comment type="similarity">
    <text evidence="1">Belongs to the proline racemase family.</text>
</comment>
<protein>
    <submittedName>
        <fullName evidence="2">Proline racemase</fullName>
    </submittedName>
</protein>
<evidence type="ECO:0000256" key="1">
    <source>
        <dbReference type="ARBA" id="ARBA00007529"/>
    </source>
</evidence>
<dbReference type="OrthoDB" id="181267at2"/>
<dbReference type="AlphaFoldDB" id="A0A1B2I795"/>
<dbReference type="KEGG" id="cpor:BED41_12365"/>
<dbReference type="InterPro" id="IPR008794">
    <property type="entry name" value="Pro_racemase_fam"/>
</dbReference>
<dbReference type="PIRSF" id="PIRSF029792">
    <property type="entry name" value="Pro_racemase"/>
    <property type="match status" value="1"/>
</dbReference>
<proteinExistence type="inferred from homology"/>
<dbReference type="Proteomes" id="UP000093044">
    <property type="component" value="Chromosome"/>
</dbReference>